<dbReference type="EMBL" id="BBSC01000011">
    <property type="protein sequence ID" value="GAM77906.1"/>
    <property type="molecule type" value="Genomic_DNA"/>
</dbReference>
<feature type="domain" description="Tail specific protease" evidence="7">
    <location>
        <begin position="4"/>
        <end position="150"/>
    </location>
</feature>
<name>A0A0B8QH91_9VIBR</name>
<dbReference type="AlphaFoldDB" id="A0A0B8QH91"/>
<dbReference type="STRING" id="1481914.JCM19241_634"/>
<dbReference type="InterPro" id="IPR005151">
    <property type="entry name" value="Tail-specific_protease"/>
</dbReference>
<organism evidence="8 9">
    <name type="scientific">Vibrio ishigakensis</name>
    <dbReference type="NCBI Taxonomy" id="1481914"/>
    <lineage>
        <taxon>Bacteria</taxon>
        <taxon>Pseudomonadati</taxon>
        <taxon>Pseudomonadota</taxon>
        <taxon>Gammaproteobacteria</taxon>
        <taxon>Vibrionales</taxon>
        <taxon>Vibrionaceae</taxon>
        <taxon>Vibrio</taxon>
    </lineage>
</organism>
<accession>A0A0B8QH91</accession>
<dbReference type="CDD" id="cd07562">
    <property type="entry name" value="Peptidase_S41_TRI"/>
    <property type="match status" value="1"/>
</dbReference>
<dbReference type="Gene3D" id="3.90.226.10">
    <property type="entry name" value="2-enoyl-CoA Hydratase, Chain A, domain 1"/>
    <property type="match status" value="1"/>
</dbReference>
<dbReference type="Proteomes" id="UP000031666">
    <property type="component" value="Unassembled WGS sequence"/>
</dbReference>
<evidence type="ECO:0000313" key="9">
    <source>
        <dbReference type="Proteomes" id="UP000031666"/>
    </source>
</evidence>
<keyword evidence="4 8" id="KW-0645">Protease</keyword>
<evidence type="ECO:0000256" key="4">
    <source>
        <dbReference type="ARBA" id="ARBA00022670"/>
    </source>
</evidence>
<dbReference type="GO" id="GO:0005737">
    <property type="term" value="C:cytoplasm"/>
    <property type="evidence" value="ECO:0007669"/>
    <property type="project" value="UniProtKB-SubCell"/>
</dbReference>
<reference evidence="8 9" key="1">
    <citation type="submission" date="2015-01" db="EMBL/GenBank/DDBJ databases">
        <title>Vibrio sp. C94 JCM 19241 whole genome shotgun sequence.</title>
        <authorList>
            <person name="Sawabe T."/>
            <person name="Meirelles P."/>
            <person name="Feng G."/>
            <person name="Sayaka M."/>
            <person name="Hattori M."/>
            <person name="Ohkuma M."/>
        </authorList>
    </citation>
    <scope>NUCLEOTIDE SEQUENCE [LARGE SCALE GENOMIC DNA]</scope>
    <source>
        <strain evidence="9">JCM 19241</strain>
    </source>
</reference>
<dbReference type="InterPro" id="IPR012393">
    <property type="entry name" value="Tricorn_protease"/>
</dbReference>
<keyword evidence="3" id="KW-0963">Cytoplasm</keyword>
<evidence type="ECO:0000256" key="3">
    <source>
        <dbReference type="ARBA" id="ARBA00022490"/>
    </source>
</evidence>
<dbReference type="PANTHER" id="PTHR43253">
    <property type="entry name" value="TRICORN PROTEASE HOMOLOG 2-RELATED"/>
    <property type="match status" value="1"/>
</dbReference>
<proteinExistence type="inferred from homology"/>
<keyword evidence="6" id="KW-0720">Serine protease</keyword>
<gene>
    <name evidence="8" type="ORF">JCM19241_634</name>
</gene>
<evidence type="ECO:0000256" key="5">
    <source>
        <dbReference type="ARBA" id="ARBA00022801"/>
    </source>
</evidence>
<evidence type="ECO:0000259" key="7">
    <source>
        <dbReference type="Pfam" id="PF03572"/>
    </source>
</evidence>
<dbReference type="InterPro" id="IPR029045">
    <property type="entry name" value="ClpP/crotonase-like_dom_sf"/>
</dbReference>
<evidence type="ECO:0000256" key="6">
    <source>
        <dbReference type="ARBA" id="ARBA00022825"/>
    </source>
</evidence>
<reference evidence="8 9" key="2">
    <citation type="submission" date="2015-01" db="EMBL/GenBank/DDBJ databases">
        <authorList>
            <consortium name="NBRP consortium"/>
            <person name="Sawabe T."/>
            <person name="Meirelles P."/>
            <person name="Feng G."/>
            <person name="Sayaka M."/>
            <person name="Hattori M."/>
            <person name="Ohkuma M."/>
        </authorList>
    </citation>
    <scope>NUCLEOTIDE SEQUENCE [LARGE SCALE GENOMIC DNA]</scope>
    <source>
        <strain evidence="9">JCM 19241</strain>
    </source>
</reference>
<protein>
    <submittedName>
        <fullName evidence="8">Putative tricorn-like protease</fullName>
    </submittedName>
</protein>
<comment type="similarity">
    <text evidence="2">Belongs to the peptidase S41B family.</text>
</comment>
<comment type="subcellular location">
    <subcellularLocation>
        <location evidence="1">Cytoplasm</location>
    </subcellularLocation>
</comment>
<keyword evidence="5" id="KW-0378">Hydrolase</keyword>
<sequence length="181" mass="20370">MQQMESEDYKKLVDKLFGENQDKDAVVIDIRYNTGGNIHDQFIDLLSGVNYGEAVSRDGYKAANFPLRRWTKPTILLANPSSYSDASVVAKLYQDNKLGKLVGDVVPGTGTFVNWQTQQEPLLEYGVPQLGIKDSKGKWLENQDITPDVLVHNYPESVARNRDVQLETAVKQLLSQLNNQK</sequence>
<evidence type="ECO:0000256" key="2">
    <source>
        <dbReference type="ARBA" id="ARBA00008524"/>
    </source>
</evidence>
<comment type="caution">
    <text evidence="8">The sequence shown here is derived from an EMBL/GenBank/DDBJ whole genome shotgun (WGS) entry which is preliminary data.</text>
</comment>
<dbReference type="GO" id="GO:0006508">
    <property type="term" value="P:proteolysis"/>
    <property type="evidence" value="ECO:0007669"/>
    <property type="project" value="UniProtKB-KW"/>
</dbReference>
<dbReference type="SUPFAM" id="SSF52096">
    <property type="entry name" value="ClpP/crotonase"/>
    <property type="match status" value="1"/>
</dbReference>
<dbReference type="PANTHER" id="PTHR43253:SF1">
    <property type="entry name" value="TRICORN PROTEASE HOMOLOG 2-RELATED"/>
    <property type="match status" value="1"/>
</dbReference>
<dbReference type="GO" id="GO:0008236">
    <property type="term" value="F:serine-type peptidase activity"/>
    <property type="evidence" value="ECO:0007669"/>
    <property type="project" value="UniProtKB-KW"/>
</dbReference>
<dbReference type="Pfam" id="PF03572">
    <property type="entry name" value="Peptidase_S41"/>
    <property type="match status" value="1"/>
</dbReference>
<evidence type="ECO:0000256" key="1">
    <source>
        <dbReference type="ARBA" id="ARBA00004496"/>
    </source>
</evidence>
<evidence type="ECO:0000313" key="8">
    <source>
        <dbReference type="EMBL" id="GAM77906.1"/>
    </source>
</evidence>